<evidence type="ECO:0008006" key="5">
    <source>
        <dbReference type="Google" id="ProtNLM"/>
    </source>
</evidence>
<reference evidence="3 4" key="1">
    <citation type="submission" date="2020-08" db="EMBL/GenBank/DDBJ databases">
        <authorList>
            <person name="Newling K."/>
            <person name="Davey J."/>
            <person name="Forrester S."/>
        </authorList>
    </citation>
    <scope>NUCLEOTIDE SEQUENCE [LARGE SCALE GENOMIC DNA]</scope>
    <source>
        <strain evidence="4">Crithidia deanei Carvalho (ATCC PRA-265)</strain>
    </source>
</reference>
<accession>A0A7G2C8N4</accession>
<proteinExistence type="predicted"/>
<feature type="transmembrane region" description="Helical" evidence="2">
    <location>
        <begin position="91"/>
        <end position="113"/>
    </location>
</feature>
<dbReference type="VEuPathDB" id="TriTrypDB:ADEAN_000360700"/>
<evidence type="ECO:0000313" key="4">
    <source>
        <dbReference type="Proteomes" id="UP000515908"/>
    </source>
</evidence>
<feature type="region of interest" description="Disordered" evidence="1">
    <location>
        <begin position="159"/>
        <end position="282"/>
    </location>
</feature>
<feature type="compositionally biased region" description="Basic and acidic residues" evidence="1">
    <location>
        <begin position="193"/>
        <end position="202"/>
    </location>
</feature>
<evidence type="ECO:0000256" key="1">
    <source>
        <dbReference type="SAM" id="MobiDB-lite"/>
    </source>
</evidence>
<gene>
    <name evidence="3" type="ORF">ADEAN_000360700</name>
</gene>
<keyword evidence="2" id="KW-0812">Transmembrane</keyword>
<keyword evidence="2" id="KW-1133">Transmembrane helix</keyword>
<evidence type="ECO:0000256" key="2">
    <source>
        <dbReference type="SAM" id="Phobius"/>
    </source>
</evidence>
<sequence length="282" mass="30495">MFVFAVDANGEWSLTTDLNLLTIQLHYLPVQGNQVGVDLTGSVPGSPTAGWTAESMLGADTFAAAGLRGMPPPRPRVGGYYGNMNYVIPEVLSLLLLAILLVLLVALYLFGVARRKGEVQELRATTVEPNFEHNNDRSWEEMGTRAGGNLILLDASQEGGVAKGGDLTPDEDDDDPNADRLSLSLSLSDDEREEARKERERLANVPPPPAPVEEVVVPLARTDRRGSRRKTSSTGDSKKTPETTSESSNKRGRRKPYVPLPVADLTTPFIPPATRDPGPSRG</sequence>
<dbReference type="EMBL" id="LR877150">
    <property type="protein sequence ID" value="CAD2216146.1"/>
    <property type="molecule type" value="Genomic_DNA"/>
</dbReference>
<evidence type="ECO:0000313" key="3">
    <source>
        <dbReference type="EMBL" id="CAD2216146.1"/>
    </source>
</evidence>
<dbReference type="AlphaFoldDB" id="A0A7G2C8N4"/>
<protein>
    <recommendedName>
        <fullName evidence="5">Transmembrane protein</fullName>
    </recommendedName>
</protein>
<dbReference type="Proteomes" id="UP000515908">
    <property type="component" value="Chromosome 06"/>
</dbReference>
<keyword evidence="4" id="KW-1185">Reference proteome</keyword>
<keyword evidence="2" id="KW-0472">Membrane</keyword>
<organism evidence="3 4">
    <name type="scientific">Angomonas deanei</name>
    <dbReference type="NCBI Taxonomy" id="59799"/>
    <lineage>
        <taxon>Eukaryota</taxon>
        <taxon>Discoba</taxon>
        <taxon>Euglenozoa</taxon>
        <taxon>Kinetoplastea</taxon>
        <taxon>Metakinetoplastina</taxon>
        <taxon>Trypanosomatida</taxon>
        <taxon>Trypanosomatidae</taxon>
        <taxon>Strigomonadinae</taxon>
        <taxon>Angomonas</taxon>
    </lineage>
</organism>
<name>A0A7G2C8N4_9TRYP</name>